<evidence type="ECO:0000256" key="1">
    <source>
        <dbReference type="SAM" id="MobiDB-lite"/>
    </source>
</evidence>
<evidence type="ECO:0000313" key="3">
    <source>
        <dbReference type="Proteomes" id="UP001438707"/>
    </source>
</evidence>
<proteinExistence type="predicted"/>
<comment type="caution">
    <text evidence="2">The sequence shown here is derived from an EMBL/GenBank/DDBJ whole genome shotgun (WGS) entry which is preliminary data.</text>
</comment>
<dbReference type="Gene3D" id="3.30.40.220">
    <property type="match status" value="1"/>
</dbReference>
<dbReference type="Proteomes" id="UP001438707">
    <property type="component" value="Unassembled WGS sequence"/>
</dbReference>
<accession>A0AAW1Q5N0</accession>
<sequence length="157" mass="17595">MFPKHNRTCLRCAGLPEPEPEPEPIEPGPASTLGPLPTSWLRKLLRESRFRAAALDRRRFHEAGYEFDVDLDHCAALWEAQGGRCALSGLEMTWARGRGLDRAARLQNASLDRVDSSRNYSRANTQLVCMAPNMMKSSFTTEELVRFARGIVARHAG</sequence>
<reference evidence="2 3" key="1">
    <citation type="journal article" date="2024" name="Nat. Commun.">
        <title>Phylogenomics reveals the evolutionary origins of lichenization in chlorophyte algae.</title>
        <authorList>
            <person name="Puginier C."/>
            <person name="Libourel C."/>
            <person name="Otte J."/>
            <person name="Skaloud P."/>
            <person name="Haon M."/>
            <person name="Grisel S."/>
            <person name="Petersen M."/>
            <person name="Berrin J.G."/>
            <person name="Delaux P.M."/>
            <person name="Dal Grande F."/>
            <person name="Keller J."/>
        </authorList>
    </citation>
    <scope>NUCLEOTIDE SEQUENCE [LARGE SCALE GENOMIC DNA]</scope>
    <source>
        <strain evidence="2 3">SAG 2145</strain>
    </source>
</reference>
<keyword evidence="3" id="KW-1185">Reference proteome</keyword>
<evidence type="ECO:0000313" key="2">
    <source>
        <dbReference type="EMBL" id="KAK9816151.1"/>
    </source>
</evidence>
<gene>
    <name evidence="2" type="ORF">WJX74_008909</name>
</gene>
<dbReference type="EMBL" id="JALJOS010000091">
    <property type="protein sequence ID" value="KAK9816151.1"/>
    <property type="molecule type" value="Genomic_DNA"/>
</dbReference>
<organism evidence="2 3">
    <name type="scientific">Apatococcus lobatus</name>
    <dbReference type="NCBI Taxonomy" id="904363"/>
    <lineage>
        <taxon>Eukaryota</taxon>
        <taxon>Viridiplantae</taxon>
        <taxon>Chlorophyta</taxon>
        <taxon>core chlorophytes</taxon>
        <taxon>Trebouxiophyceae</taxon>
        <taxon>Chlorellales</taxon>
        <taxon>Chlorellaceae</taxon>
        <taxon>Apatococcus</taxon>
    </lineage>
</organism>
<dbReference type="AlphaFoldDB" id="A0AAW1Q5N0"/>
<protein>
    <submittedName>
        <fullName evidence="2">Uncharacterized protein</fullName>
    </submittedName>
</protein>
<feature type="region of interest" description="Disordered" evidence="1">
    <location>
        <begin position="13"/>
        <end position="34"/>
    </location>
</feature>
<name>A0AAW1Q5N0_9CHLO</name>